<sequence length="231" mass="24869">MEITVNAFHKTGLYPINRAVFRENDFRVHSNQPTSDRDVDTNRSAHDASSDAGPSNSPRILHWNMAHASSADPSNAPQILPVNISLSSNRGPSDAGHTLPMDIAHATASSVGHSNDHPSLLFDKTNSKGGNIASKSSDVRFAVSPKDITPLPSISAAQRSRRGGKASVITSSPYKSSLLKSVEVAMAAKNKKEVAAKCSRHIVGEKKNLCKCTKVTKLQKKISGQLKQRRI</sequence>
<reference evidence="2 3" key="1">
    <citation type="submission" date="2023-02" db="EMBL/GenBank/DDBJ databases">
        <title>LHISI_Scaffold_Assembly.</title>
        <authorList>
            <person name="Stuart O.P."/>
            <person name="Cleave R."/>
            <person name="Magrath M.J.L."/>
            <person name="Mikheyev A.S."/>
        </authorList>
    </citation>
    <scope>NUCLEOTIDE SEQUENCE [LARGE SCALE GENOMIC DNA]</scope>
    <source>
        <strain evidence="2">Daus_M_001</strain>
        <tissue evidence="2">Leg muscle</tissue>
    </source>
</reference>
<name>A0ABQ9HG85_9NEOP</name>
<proteinExistence type="predicted"/>
<feature type="region of interest" description="Disordered" evidence="1">
    <location>
        <begin position="28"/>
        <end position="60"/>
    </location>
</feature>
<keyword evidence="3" id="KW-1185">Reference proteome</keyword>
<organism evidence="2 3">
    <name type="scientific">Dryococelus australis</name>
    <dbReference type="NCBI Taxonomy" id="614101"/>
    <lineage>
        <taxon>Eukaryota</taxon>
        <taxon>Metazoa</taxon>
        <taxon>Ecdysozoa</taxon>
        <taxon>Arthropoda</taxon>
        <taxon>Hexapoda</taxon>
        <taxon>Insecta</taxon>
        <taxon>Pterygota</taxon>
        <taxon>Neoptera</taxon>
        <taxon>Polyneoptera</taxon>
        <taxon>Phasmatodea</taxon>
        <taxon>Verophasmatodea</taxon>
        <taxon>Anareolatae</taxon>
        <taxon>Phasmatidae</taxon>
        <taxon>Eurycanthinae</taxon>
        <taxon>Dryococelus</taxon>
    </lineage>
</organism>
<evidence type="ECO:0000313" key="3">
    <source>
        <dbReference type="Proteomes" id="UP001159363"/>
    </source>
</evidence>
<gene>
    <name evidence="2" type="ORF">PR048_015123</name>
</gene>
<dbReference type="EMBL" id="JARBHB010000005">
    <property type="protein sequence ID" value="KAJ8883280.1"/>
    <property type="molecule type" value="Genomic_DNA"/>
</dbReference>
<feature type="compositionally biased region" description="Basic and acidic residues" evidence="1">
    <location>
        <begin position="35"/>
        <end position="49"/>
    </location>
</feature>
<dbReference type="Proteomes" id="UP001159363">
    <property type="component" value="Chromosome 4"/>
</dbReference>
<evidence type="ECO:0000313" key="2">
    <source>
        <dbReference type="EMBL" id="KAJ8883280.1"/>
    </source>
</evidence>
<comment type="caution">
    <text evidence="2">The sequence shown here is derived from an EMBL/GenBank/DDBJ whole genome shotgun (WGS) entry which is preliminary data.</text>
</comment>
<evidence type="ECO:0000256" key="1">
    <source>
        <dbReference type="SAM" id="MobiDB-lite"/>
    </source>
</evidence>
<protein>
    <submittedName>
        <fullName evidence="2">Uncharacterized protein</fullName>
    </submittedName>
</protein>
<accession>A0ABQ9HG85</accession>